<dbReference type="eggNOG" id="COG3019">
    <property type="taxonomic scope" value="Bacteria"/>
</dbReference>
<dbReference type="PATRIC" id="fig|1335757.3.peg.1022"/>
<evidence type="ECO:0008006" key="4">
    <source>
        <dbReference type="Google" id="ProtNLM"/>
    </source>
</evidence>
<gene>
    <name evidence="2" type="ORF">SPICUR_05245</name>
</gene>
<feature type="signal peptide" evidence="1">
    <location>
        <begin position="1"/>
        <end position="18"/>
    </location>
</feature>
<evidence type="ECO:0000256" key="1">
    <source>
        <dbReference type="SAM" id="SignalP"/>
    </source>
</evidence>
<dbReference type="KEGG" id="spiu:SPICUR_05245"/>
<feature type="chain" id="PRO_5004664585" description="Metal-binding protein" evidence="1">
    <location>
        <begin position="19"/>
        <end position="144"/>
    </location>
</feature>
<dbReference type="EMBL" id="CP005990">
    <property type="protein sequence ID" value="AGY92024.1"/>
    <property type="molecule type" value="Genomic_DNA"/>
</dbReference>
<dbReference type="Pfam" id="PF04214">
    <property type="entry name" value="DUF411"/>
    <property type="match status" value="1"/>
</dbReference>
<dbReference type="Proteomes" id="UP000017640">
    <property type="component" value="Chromosome"/>
</dbReference>
<protein>
    <recommendedName>
        <fullName evidence="4">Metal-binding protein</fullName>
    </recommendedName>
</protein>
<dbReference type="STRING" id="1335757.SPICUR_05245"/>
<organism evidence="2 3">
    <name type="scientific">Spiribacter curvatus</name>
    <dbReference type="NCBI Taxonomy" id="1335757"/>
    <lineage>
        <taxon>Bacteria</taxon>
        <taxon>Pseudomonadati</taxon>
        <taxon>Pseudomonadota</taxon>
        <taxon>Gammaproteobacteria</taxon>
        <taxon>Chromatiales</taxon>
        <taxon>Ectothiorhodospiraceae</taxon>
        <taxon>Spiribacter</taxon>
    </lineage>
</organism>
<dbReference type="AlphaFoldDB" id="U5T3A0"/>
<keyword evidence="1" id="KW-0732">Signal</keyword>
<dbReference type="InterPro" id="IPR007332">
    <property type="entry name" value="DUF411"/>
</dbReference>
<reference evidence="2 3" key="1">
    <citation type="journal article" date="2013" name="BMC Genomics">
        <title>Genomes of "Spiribacter", a streamlined, successful halophilic bacterium.</title>
        <authorList>
            <person name="Lopez-Perez M."/>
            <person name="Ghai R."/>
            <person name="Leon M.J."/>
            <person name="Rodriguez-Olmos A."/>
            <person name="Copa-Patino J.L."/>
            <person name="Soliveri J."/>
            <person name="Sanchez-Porro C."/>
            <person name="Ventosa A."/>
            <person name="Rodriguez-Valera F."/>
        </authorList>
    </citation>
    <scope>NUCLEOTIDE SEQUENCE [LARGE SCALE GENOMIC DNA]</scope>
    <source>
        <strain evidence="2 3">UAH-SP71</strain>
    </source>
</reference>
<dbReference type="HOGENOM" id="CLU_112034_0_0_6"/>
<dbReference type="OrthoDB" id="14727at2"/>
<evidence type="ECO:0000313" key="3">
    <source>
        <dbReference type="Proteomes" id="UP000017640"/>
    </source>
</evidence>
<evidence type="ECO:0000313" key="2">
    <source>
        <dbReference type="EMBL" id="AGY92024.1"/>
    </source>
</evidence>
<sequence length="144" mass="15183">MKLPLVLGLALLSPAVGANGLAIEVAKTPTCGCCSAWIDHLDENGFDVTTHNVTHRELNEIKVGLDIEPGQASCHTAMIDGYFIEGHVAASEIRDLISTQPEAAGLTVPGMPVGSPGMEVGDRQDAYDTLLVGNDGDTSVYREH</sequence>
<proteinExistence type="predicted"/>
<name>U5T3A0_9GAMM</name>
<keyword evidence="3" id="KW-1185">Reference proteome</keyword>
<accession>U5T3A0</accession>